<proteinExistence type="predicted"/>
<evidence type="ECO:0000313" key="3">
    <source>
        <dbReference type="Proteomes" id="UP001596356"/>
    </source>
</evidence>
<evidence type="ECO:0000313" key="2">
    <source>
        <dbReference type="EMBL" id="MFC6714411.1"/>
    </source>
</evidence>
<dbReference type="EMBL" id="JBHSWJ010000002">
    <property type="protein sequence ID" value="MFC6714411.1"/>
    <property type="molecule type" value="Genomic_DNA"/>
</dbReference>
<sequence length="42" mass="4338">MADVHSGGVPDTQDAAERGTLDVRAAAIEHLAEHIAQGCPAR</sequence>
<accession>A0ABW2AUJ0</accession>
<keyword evidence="3" id="KW-1185">Reference proteome</keyword>
<feature type="region of interest" description="Disordered" evidence="1">
    <location>
        <begin position="1"/>
        <end position="21"/>
    </location>
</feature>
<reference evidence="3" key="1">
    <citation type="journal article" date="2019" name="Int. J. Syst. Evol. Microbiol.">
        <title>The Global Catalogue of Microorganisms (GCM) 10K type strain sequencing project: providing services to taxonomists for standard genome sequencing and annotation.</title>
        <authorList>
            <consortium name="The Broad Institute Genomics Platform"/>
            <consortium name="The Broad Institute Genome Sequencing Center for Infectious Disease"/>
            <person name="Wu L."/>
            <person name="Ma J."/>
        </authorList>
    </citation>
    <scope>NUCLEOTIDE SEQUENCE [LARGE SCALE GENOMIC DNA]</scope>
    <source>
        <strain evidence="3">NBRC 106593</strain>
    </source>
</reference>
<evidence type="ECO:0000256" key="1">
    <source>
        <dbReference type="SAM" id="MobiDB-lite"/>
    </source>
</evidence>
<comment type="caution">
    <text evidence="2">The sequence shown here is derived from an EMBL/GenBank/DDBJ whole genome shotgun (WGS) entry which is preliminary data.</text>
</comment>
<protein>
    <submittedName>
        <fullName evidence="2">Uncharacterized protein</fullName>
    </submittedName>
</protein>
<dbReference type="RefSeq" id="WP_377822812.1">
    <property type="nucleotide sequence ID" value="NZ_JBHSWJ010000002.1"/>
</dbReference>
<gene>
    <name evidence="2" type="ORF">ACFQBT_11515</name>
</gene>
<organism evidence="2 3">
    <name type="scientific">Branchiibius cervicis</name>
    <dbReference type="NCBI Taxonomy" id="908252"/>
    <lineage>
        <taxon>Bacteria</taxon>
        <taxon>Bacillati</taxon>
        <taxon>Actinomycetota</taxon>
        <taxon>Actinomycetes</taxon>
        <taxon>Micrococcales</taxon>
        <taxon>Dermacoccaceae</taxon>
        <taxon>Branchiibius</taxon>
    </lineage>
</organism>
<dbReference type="Proteomes" id="UP001596356">
    <property type="component" value="Unassembled WGS sequence"/>
</dbReference>
<name>A0ABW2AUJ0_9MICO</name>